<feature type="compositionally biased region" description="Acidic residues" evidence="1">
    <location>
        <begin position="24"/>
        <end position="37"/>
    </location>
</feature>
<sequence length="101" mass="10787">MSTSRVIKGAGDVATGVGQKEEGEKEDDEKEEEEEKENQESKDAKATLKALGLVYIYAGMARVAITRGCARGNVLLASTQVLCLGMPMLGKNKTNPARSTI</sequence>
<accession>A0A0F2LQY2</accession>
<feature type="region of interest" description="Disordered" evidence="1">
    <location>
        <begin position="1"/>
        <end position="43"/>
    </location>
</feature>
<dbReference type="KEGG" id="ssck:SPSK_00630"/>
<dbReference type="EMBL" id="AXCR01000012">
    <property type="protein sequence ID" value="KJR79933.1"/>
    <property type="molecule type" value="Genomic_DNA"/>
</dbReference>
<evidence type="ECO:0000256" key="1">
    <source>
        <dbReference type="SAM" id="MobiDB-lite"/>
    </source>
</evidence>
<dbReference type="Proteomes" id="UP000033710">
    <property type="component" value="Unassembled WGS sequence"/>
</dbReference>
<dbReference type="VEuPathDB" id="FungiDB:SPSK_00630"/>
<protein>
    <submittedName>
        <fullName evidence="2">Uncharacterized protein</fullName>
    </submittedName>
</protein>
<comment type="caution">
    <text evidence="2">The sequence shown here is derived from an EMBL/GenBank/DDBJ whole genome shotgun (WGS) entry which is preliminary data.</text>
</comment>
<dbReference type="AlphaFoldDB" id="A0A0F2LQY2"/>
<reference evidence="2 3" key="1">
    <citation type="journal article" date="2014" name="BMC Genomics">
        <title>Comparative genomics of the major fungal agents of human and animal Sporotrichosis: Sporothrix schenckii and Sporothrix brasiliensis.</title>
        <authorList>
            <person name="Teixeira M.M."/>
            <person name="de Almeida L.G."/>
            <person name="Kubitschek-Barreira P."/>
            <person name="Alves F.L."/>
            <person name="Kioshima E.S."/>
            <person name="Abadio A.K."/>
            <person name="Fernandes L."/>
            <person name="Derengowski L.S."/>
            <person name="Ferreira K.S."/>
            <person name="Souza R.C."/>
            <person name="Ruiz J.C."/>
            <person name="de Andrade N.C."/>
            <person name="Paes H.C."/>
            <person name="Nicola A.M."/>
            <person name="Albuquerque P."/>
            <person name="Gerber A.L."/>
            <person name="Martins V.P."/>
            <person name="Peconick L.D."/>
            <person name="Neto A.V."/>
            <person name="Chaucanez C.B."/>
            <person name="Silva P.A."/>
            <person name="Cunha O.L."/>
            <person name="de Oliveira F.F."/>
            <person name="dos Santos T.C."/>
            <person name="Barros A.L."/>
            <person name="Soares M.A."/>
            <person name="de Oliveira L.M."/>
            <person name="Marini M.M."/>
            <person name="Villalobos-Duno H."/>
            <person name="Cunha M.M."/>
            <person name="de Hoog S."/>
            <person name="da Silveira J.F."/>
            <person name="Henrissat B."/>
            <person name="Nino-Vega G.A."/>
            <person name="Cisalpino P.S."/>
            <person name="Mora-Montes H.M."/>
            <person name="Almeida S.R."/>
            <person name="Stajich J.E."/>
            <person name="Lopes-Bezerra L.M."/>
            <person name="Vasconcelos A.T."/>
            <person name="Felipe M.S."/>
        </authorList>
    </citation>
    <scope>NUCLEOTIDE SEQUENCE [LARGE SCALE GENOMIC DNA]</scope>
    <source>
        <strain evidence="2 3">1099-18</strain>
    </source>
</reference>
<organism evidence="2 3">
    <name type="scientific">Sporothrix schenckii 1099-18</name>
    <dbReference type="NCBI Taxonomy" id="1397361"/>
    <lineage>
        <taxon>Eukaryota</taxon>
        <taxon>Fungi</taxon>
        <taxon>Dikarya</taxon>
        <taxon>Ascomycota</taxon>
        <taxon>Pezizomycotina</taxon>
        <taxon>Sordariomycetes</taxon>
        <taxon>Sordariomycetidae</taxon>
        <taxon>Ophiostomatales</taxon>
        <taxon>Ophiostomataceae</taxon>
        <taxon>Sporothrix</taxon>
    </lineage>
</organism>
<proteinExistence type="predicted"/>
<dbReference type="GeneID" id="27662870"/>
<dbReference type="RefSeq" id="XP_016582609.1">
    <property type="nucleotide sequence ID" value="XM_016727593.1"/>
</dbReference>
<evidence type="ECO:0000313" key="3">
    <source>
        <dbReference type="Proteomes" id="UP000033710"/>
    </source>
</evidence>
<name>A0A0F2LQY2_SPOSC</name>
<gene>
    <name evidence="2" type="ORF">SPSK_00630</name>
</gene>
<reference evidence="2 3" key="2">
    <citation type="journal article" date="2015" name="Eukaryot. Cell">
        <title>Asexual propagation of a virulent clone complex in a human and feline outbreak of sporotrichosis.</title>
        <authorList>
            <person name="Teixeira Mde M."/>
            <person name="Rodrigues A.M."/>
            <person name="Tsui C.K."/>
            <person name="de Almeida L.G."/>
            <person name="Van Diepeningen A.D."/>
            <person name="van den Ende B.G."/>
            <person name="Fernandes G.F."/>
            <person name="Kano R."/>
            <person name="Hamelin R.C."/>
            <person name="Lopes-Bezerra L.M."/>
            <person name="Vasconcelos A.T."/>
            <person name="de Hoog S."/>
            <person name="de Camargo Z.P."/>
            <person name="Felipe M.S."/>
        </authorList>
    </citation>
    <scope>NUCLEOTIDE SEQUENCE [LARGE SCALE GENOMIC DNA]</scope>
    <source>
        <strain evidence="2 3">1099-18</strain>
    </source>
</reference>
<evidence type="ECO:0000313" key="2">
    <source>
        <dbReference type="EMBL" id="KJR79933.1"/>
    </source>
</evidence>